<dbReference type="InterPro" id="IPR000209">
    <property type="entry name" value="Peptidase_S8/S53_dom"/>
</dbReference>
<keyword evidence="3 5" id="KW-0378">Hydrolase</keyword>
<keyword evidence="4 5" id="KW-0720">Serine protease</keyword>
<dbReference type="SUPFAM" id="SSF52743">
    <property type="entry name" value="Subtilisin-like"/>
    <property type="match status" value="1"/>
</dbReference>
<dbReference type="FunFam" id="3.40.50.200:FF:000016">
    <property type="entry name" value="Proprotein convertase subtilisin/kexin type 9"/>
    <property type="match status" value="1"/>
</dbReference>
<dbReference type="PROSITE" id="PS00136">
    <property type="entry name" value="SUBTILASE_ASP"/>
    <property type="match status" value="1"/>
</dbReference>
<dbReference type="PRINTS" id="PR00723">
    <property type="entry name" value="SUBTILISIN"/>
</dbReference>
<dbReference type="InterPro" id="IPR023828">
    <property type="entry name" value="Peptidase_S8_Ser-AS"/>
</dbReference>
<dbReference type="PROSITE" id="PS51892">
    <property type="entry name" value="SUBTILASE"/>
    <property type="match status" value="1"/>
</dbReference>
<evidence type="ECO:0000256" key="3">
    <source>
        <dbReference type="ARBA" id="ARBA00022801"/>
    </source>
</evidence>
<dbReference type="InterPro" id="IPR050131">
    <property type="entry name" value="Peptidase_S8_subtilisin-like"/>
</dbReference>
<dbReference type="GO" id="GO:0005615">
    <property type="term" value="C:extracellular space"/>
    <property type="evidence" value="ECO:0007669"/>
    <property type="project" value="TreeGrafter"/>
</dbReference>
<feature type="compositionally biased region" description="Acidic residues" evidence="7">
    <location>
        <begin position="153"/>
        <end position="162"/>
    </location>
</feature>
<dbReference type="PANTHER" id="PTHR43806">
    <property type="entry name" value="PEPTIDASE S8"/>
    <property type="match status" value="1"/>
</dbReference>
<evidence type="ECO:0000256" key="4">
    <source>
        <dbReference type="ARBA" id="ARBA00022825"/>
    </source>
</evidence>
<comment type="caution">
    <text evidence="9">The sequence shown here is derived from an EMBL/GenBank/DDBJ whole genome shotgun (WGS) entry which is preliminary data.</text>
</comment>
<evidence type="ECO:0000313" key="9">
    <source>
        <dbReference type="EMBL" id="PRY86939.1"/>
    </source>
</evidence>
<evidence type="ECO:0000256" key="5">
    <source>
        <dbReference type="PROSITE-ProRule" id="PRU01240"/>
    </source>
</evidence>
<feature type="active site" description="Charge relay system" evidence="5">
    <location>
        <position position="392"/>
    </location>
</feature>
<dbReference type="InterPro" id="IPR015500">
    <property type="entry name" value="Peptidase_S8_subtilisin-rel"/>
</dbReference>
<evidence type="ECO:0000259" key="8">
    <source>
        <dbReference type="Pfam" id="PF00082"/>
    </source>
</evidence>
<organism evidence="9 10">
    <name type="scientific">Mongoliibacter ruber</name>
    <dbReference type="NCBI Taxonomy" id="1750599"/>
    <lineage>
        <taxon>Bacteria</taxon>
        <taxon>Pseudomonadati</taxon>
        <taxon>Bacteroidota</taxon>
        <taxon>Cytophagia</taxon>
        <taxon>Cytophagales</taxon>
        <taxon>Cyclobacteriaceae</taxon>
        <taxon>Mongoliibacter</taxon>
    </lineage>
</organism>
<dbReference type="InterPro" id="IPR022398">
    <property type="entry name" value="Peptidase_S8_His-AS"/>
</dbReference>
<evidence type="ECO:0000256" key="7">
    <source>
        <dbReference type="SAM" id="MobiDB-lite"/>
    </source>
</evidence>
<dbReference type="GO" id="GO:0004252">
    <property type="term" value="F:serine-type endopeptidase activity"/>
    <property type="evidence" value="ECO:0007669"/>
    <property type="project" value="UniProtKB-UniRule"/>
</dbReference>
<dbReference type="InterPro" id="IPR034193">
    <property type="entry name" value="PCSK9_ProteinaseK-like"/>
</dbReference>
<sequence length="543" mass="60266">MSNPIKNRLSISFWCLPIIFSIILFSCQDVEQEKIQEVFSLDMQSQFSLPDFVPGQYIVMLHDDKINFRKSRDFFANKENMRREANQLLSKYNIPEEKVLRAMGTVKPIFGVHLNEEEYNKLKLDPSIKSIHNDIYLYPSFQRNRPPKKDEPKDDDSGDENETNQINWGQDRIDQRLLPLDGEFNRVATGKGVKIFIIDSGINPDHEEFGGRVSAGWTSYESALEDCSNHGTPVAGLAGGNRFGVAKDAELISCRIFPSWTEGCEAVATGIEFYQILDSIASYAEGPTVVNMSFGGPGNQDIVDIWEDFLINIKNQGIVLIASAGNQSDNACNYTPAGAPSVFAVGASNIDDTMSGFSNWGSCIELFAPGNMLKTASALSNSSYFEYFGGTSAAAPIVAGVAALYLEQNPSASVDEVYDFLRNTSTKNVIRFSESPNNNLIYSLLNSEGANDNADYENPDQYQLNINVGKGSGQRWFVSLNWSPFIVNDSQMDIYEDGSLIMTVQNRDWVTLEVSGRNLPPRTYKVCKSGTTECSNEAVAIFK</sequence>
<dbReference type="PROSITE" id="PS51257">
    <property type="entry name" value="PROKAR_LIPOPROTEIN"/>
    <property type="match status" value="1"/>
</dbReference>
<dbReference type="OrthoDB" id="9798386at2"/>
<dbReference type="RefSeq" id="WP_106133974.1">
    <property type="nucleotide sequence ID" value="NZ_PVTR01000007.1"/>
</dbReference>
<dbReference type="Pfam" id="PF00082">
    <property type="entry name" value="Peptidase_S8"/>
    <property type="match status" value="1"/>
</dbReference>
<dbReference type="GO" id="GO:0006508">
    <property type="term" value="P:proteolysis"/>
    <property type="evidence" value="ECO:0007669"/>
    <property type="project" value="UniProtKB-KW"/>
</dbReference>
<dbReference type="Proteomes" id="UP000238157">
    <property type="component" value="Unassembled WGS sequence"/>
</dbReference>
<feature type="domain" description="Peptidase S8/S53" evidence="8">
    <location>
        <begin position="190"/>
        <end position="428"/>
    </location>
</feature>
<gene>
    <name evidence="9" type="ORF">CLW00_1077</name>
</gene>
<keyword evidence="2 5" id="KW-0645">Protease</keyword>
<evidence type="ECO:0000256" key="6">
    <source>
        <dbReference type="RuleBase" id="RU003355"/>
    </source>
</evidence>
<evidence type="ECO:0000256" key="1">
    <source>
        <dbReference type="ARBA" id="ARBA00011073"/>
    </source>
</evidence>
<dbReference type="PROSITE" id="PS00138">
    <property type="entry name" value="SUBTILASE_SER"/>
    <property type="match status" value="1"/>
</dbReference>
<evidence type="ECO:0000256" key="2">
    <source>
        <dbReference type="ARBA" id="ARBA00022670"/>
    </source>
</evidence>
<dbReference type="PANTHER" id="PTHR43806:SF11">
    <property type="entry name" value="CEREVISIN-RELATED"/>
    <property type="match status" value="1"/>
</dbReference>
<feature type="region of interest" description="Disordered" evidence="7">
    <location>
        <begin position="140"/>
        <end position="170"/>
    </location>
</feature>
<proteinExistence type="inferred from homology"/>
<dbReference type="PROSITE" id="PS00137">
    <property type="entry name" value="SUBTILASE_HIS"/>
    <property type="match status" value="1"/>
</dbReference>
<name>A0A2T0WJR1_9BACT</name>
<comment type="similarity">
    <text evidence="1 5 6">Belongs to the peptidase S8 family.</text>
</comment>
<feature type="active site" description="Charge relay system" evidence="5">
    <location>
        <position position="230"/>
    </location>
</feature>
<evidence type="ECO:0000313" key="10">
    <source>
        <dbReference type="Proteomes" id="UP000238157"/>
    </source>
</evidence>
<protein>
    <submittedName>
        <fullName evidence="9">Subtilase family protein</fullName>
    </submittedName>
</protein>
<dbReference type="CDD" id="cd04077">
    <property type="entry name" value="Peptidases_S8_PCSK9_ProteinaseK_like"/>
    <property type="match status" value="1"/>
</dbReference>
<accession>A0A2T0WJR1</accession>
<reference evidence="9 10" key="1">
    <citation type="submission" date="2018-03" db="EMBL/GenBank/DDBJ databases">
        <title>Genomic Encyclopedia of Archaeal and Bacterial Type Strains, Phase II (KMG-II): from individual species to whole genera.</title>
        <authorList>
            <person name="Goeker M."/>
        </authorList>
    </citation>
    <scope>NUCLEOTIDE SEQUENCE [LARGE SCALE GENOMIC DNA]</scope>
    <source>
        <strain evidence="9 10">DSM 27929</strain>
    </source>
</reference>
<dbReference type="InterPro" id="IPR023827">
    <property type="entry name" value="Peptidase_S8_Asp-AS"/>
</dbReference>
<dbReference type="Gene3D" id="3.40.50.200">
    <property type="entry name" value="Peptidase S8/S53 domain"/>
    <property type="match status" value="1"/>
</dbReference>
<dbReference type="InterPro" id="IPR036852">
    <property type="entry name" value="Peptidase_S8/S53_dom_sf"/>
</dbReference>
<keyword evidence="10" id="KW-1185">Reference proteome</keyword>
<feature type="active site" description="Charge relay system" evidence="5">
    <location>
        <position position="199"/>
    </location>
</feature>
<dbReference type="AlphaFoldDB" id="A0A2T0WJR1"/>
<dbReference type="EMBL" id="PVTR01000007">
    <property type="protein sequence ID" value="PRY86939.1"/>
    <property type="molecule type" value="Genomic_DNA"/>
</dbReference>